<dbReference type="GO" id="GO:0006281">
    <property type="term" value="P:DNA repair"/>
    <property type="evidence" value="ECO:0007669"/>
    <property type="project" value="UniProtKB-KW"/>
</dbReference>
<name>A0A4Q9RCL4_9GAMM</name>
<evidence type="ECO:0000313" key="7">
    <source>
        <dbReference type="EMBL" id="TBU98900.1"/>
    </source>
</evidence>
<dbReference type="EMBL" id="QJUP01000003">
    <property type="protein sequence ID" value="TBU98900.1"/>
    <property type="molecule type" value="Genomic_DNA"/>
</dbReference>
<dbReference type="Pfam" id="PF13438">
    <property type="entry name" value="DUF4113"/>
    <property type="match status" value="1"/>
</dbReference>
<sequence>MAEPAFALIDCNAFYCSCERVFRPDLMRKPIVVLSNNDGCVIARSADAKPFIRMGAPYFQVKDTLRRHGIAVFSSNYALYGDMSERVMSVIEGMVPALEVYSIDEAFADLSGVTGDLERIGRQIRTRVLKYTGIPTGVGIAPTKTLAKLANHAAKKWQRQTGGVVDLRDPLRRDKLLKVLPVSAVWGIGRRMVEHLNALGIRTARDLADADARMLRKRFNVVIEKTARELRGTSCLALEDAAGAKRDICSSRMFGRRLREIEPIRQAVATYAATACERLRAQRSVCRLVRVGIRTGMHNPQDAKYARGVALQLPYASDDTRLITHYALLALEHVYRQGYAYSKAEVMLLDLCRRNEITGDLFAPQPPPETMRVMAVLDRINARWGKGTIHGGRVAANPEWAMRRDMLSPRYTTNAGHVWTVGAR</sequence>
<dbReference type="InterPro" id="IPR043502">
    <property type="entry name" value="DNA/RNA_pol_sf"/>
</dbReference>
<dbReference type="GO" id="GO:0003887">
    <property type="term" value="F:DNA-directed DNA polymerase activity"/>
    <property type="evidence" value="ECO:0007669"/>
    <property type="project" value="TreeGrafter"/>
</dbReference>
<evidence type="ECO:0000256" key="1">
    <source>
        <dbReference type="ARBA" id="ARBA00010945"/>
    </source>
</evidence>
<protein>
    <submittedName>
        <fullName evidence="7">DNA polymerase V subunit UmuC</fullName>
    </submittedName>
</protein>
<dbReference type="InterPro" id="IPR017961">
    <property type="entry name" value="DNA_pol_Y-fam_little_finger"/>
</dbReference>
<accession>A0A4Q9RCL4</accession>
<dbReference type="InterPro" id="IPR043128">
    <property type="entry name" value="Rev_trsase/Diguanyl_cyclase"/>
</dbReference>
<dbReference type="InterPro" id="IPR050116">
    <property type="entry name" value="DNA_polymerase-Y"/>
</dbReference>
<evidence type="ECO:0000256" key="3">
    <source>
        <dbReference type="ARBA" id="ARBA00023199"/>
    </source>
</evidence>
<dbReference type="Gene3D" id="1.10.150.20">
    <property type="entry name" value="5' to 3' exonuclease, C-terminal subdomain"/>
    <property type="match status" value="1"/>
</dbReference>
<keyword evidence="4" id="KW-0234">DNA repair</keyword>
<proteinExistence type="inferred from homology"/>
<dbReference type="GO" id="GO:0005829">
    <property type="term" value="C:cytosol"/>
    <property type="evidence" value="ECO:0007669"/>
    <property type="project" value="TreeGrafter"/>
</dbReference>
<evidence type="ECO:0000256" key="5">
    <source>
        <dbReference type="ARBA" id="ARBA00023236"/>
    </source>
</evidence>
<dbReference type="GO" id="GO:0009432">
    <property type="term" value="P:SOS response"/>
    <property type="evidence" value="ECO:0007669"/>
    <property type="project" value="UniProtKB-KW"/>
</dbReference>
<evidence type="ECO:0000259" key="6">
    <source>
        <dbReference type="PROSITE" id="PS50173"/>
    </source>
</evidence>
<keyword evidence="8" id="KW-1185">Reference proteome</keyword>
<gene>
    <name evidence="7" type="ORF">DNJ96_04125</name>
</gene>
<dbReference type="Pfam" id="PF11799">
    <property type="entry name" value="IMS_C"/>
    <property type="match status" value="1"/>
</dbReference>
<organism evidence="7 8">
    <name type="scientific">Stutzerimonas kirkiae</name>
    <dbReference type="NCBI Taxonomy" id="2211392"/>
    <lineage>
        <taxon>Bacteria</taxon>
        <taxon>Pseudomonadati</taxon>
        <taxon>Pseudomonadota</taxon>
        <taxon>Gammaproteobacteria</taxon>
        <taxon>Pseudomonadales</taxon>
        <taxon>Pseudomonadaceae</taxon>
        <taxon>Stutzerimonas</taxon>
    </lineage>
</organism>
<evidence type="ECO:0000256" key="2">
    <source>
        <dbReference type="ARBA" id="ARBA00022763"/>
    </source>
</evidence>
<evidence type="ECO:0000313" key="8">
    <source>
        <dbReference type="Proteomes" id="UP000292639"/>
    </source>
</evidence>
<dbReference type="GO" id="GO:0003684">
    <property type="term" value="F:damaged DNA binding"/>
    <property type="evidence" value="ECO:0007669"/>
    <property type="project" value="InterPro"/>
</dbReference>
<dbReference type="Gene3D" id="3.30.70.270">
    <property type="match status" value="1"/>
</dbReference>
<dbReference type="PANTHER" id="PTHR11076">
    <property type="entry name" value="DNA REPAIR POLYMERASE UMUC / TRANSFERASE FAMILY MEMBER"/>
    <property type="match status" value="1"/>
</dbReference>
<dbReference type="RefSeq" id="WP_131184890.1">
    <property type="nucleotide sequence ID" value="NZ_QJUO01000019.1"/>
</dbReference>
<keyword evidence="2" id="KW-0227">DNA damage</keyword>
<reference evidence="7 8" key="1">
    <citation type="submission" date="2018-06" db="EMBL/GenBank/DDBJ databases">
        <title>Three novel Pseudomonas species isolated from symptomatic oak.</title>
        <authorList>
            <person name="Bueno-Gonzalez V."/>
            <person name="Brady C."/>
        </authorList>
    </citation>
    <scope>NUCLEOTIDE SEQUENCE [LARGE SCALE GENOMIC DNA]</scope>
    <source>
        <strain evidence="7 8">P17C</strain>
    </source>
</reference>
<comment type="similarity">
    <text evidence="1">Belongs to the DNA polymerase type-Y family.</text>
</comment>
<evidence type="ECO:0000256" key="4">
    <source>
        <dbReference type="ARBA" id="ARBA00023204"/>
    </source>
</evidence>
<dbReference type="InterPro" id="IPR001126">
    <property type="entry name" value="UmuC"/>
</dbReference>
<dbReference type="PANTHER" id="PTHR11076:SF34">
    <property type="entry name" value="PROTEIN UMUC"/>
    <property type="match status" value="1"/>
</dbReference>
<dbReference type="OrthoDB" id="9808813at2"/>
<comment type="caution">
    <text evidence="7">The sequence shown here is derived from an EMBL/GenBank/DDBJ whole genome shotgun (WGS) entry which is preliminary data.</text>
</comment>
<dbReference type="Gene3D" id="3.40.1170.60">
    <property type="match status" value="1"/>
</dbReference>
<feature type="domain" description="UmuC" evidence="6">
    <location>
        <begin position="6"/>
        <end position="189"/>
    </location>
</feature>
<dbReference type="AlphaFoldDB" id="A0A4Q9RCL4"/>
<keyword evidence="5" id="KW-0742">SOS response</keyword>
<dbReference type="GO" id="GO:0042276">
    <property type="term" value="P:error-prone translesion synthesis"/>
    <property type="evidence" value="ECO:0007669"/>
    <property type="project" value="TreeGrafter"/>
</dbReference>
<keyword evidence="3" id="KW-0741">SOS mutagenesis</keyword>
<dbReference type="PROSITE" id="PS50173">
    <property type="entry name" value="UMUC"/>
    <property type="match status" value="1"/>
</dbReference>
<dbReference type="SUPFAM" id="SSF56672">
    <property type="entry name" value="DNA/RNA polymerases"/>
    <property type="match status" value="1"/>
</dbReference>
<dbReference type="NCBIfam" id="NF002955">
    <property type="entry name" value="PRK03609.1"/>
    <property type="match status" value="1"/>
</dbReference>
<dbReference type="Proteomes" id="UP000292639">
    <property type="component" value="Unassembled WGS sequence"/>
</dbReference>
<dbReference type="InterPro" id="IPR025188">
    <property type="entry name" value="DUF4113"/>
</dbReference>
<dbReference type="CDD" id="cd01700">
    <property type="entry name" value="PolY_Pol_V_umuC"/>
    <property type="match status" value="1"/>
</dbReference>
<dbReference type="Pfam" id="PF00817">
    <property type="entry name" value="IMS"/>
    <property type="match status" value="1"/>
</dbReference>